<dbReference type="EMBL" id="QZAT01000208">
    <property type="protein sequence ID" value="THX21997.1"/>
    <property type="molecule type" value="Genomic_DNA"/>
</dbReference>
<dbReference type="AlphaFoldDB" id="A0AB74JFQ6"/>
<comment type="caution">
    <text evidence="1">The sequence shown here is derived from an EMBL/GenBank/DDBJ whole genome shotgun (WGS) entry which is preliminary data.</text>
</comment>
<evidence type="ECO:0000313" key="2">
    <source>
        <dbReference type="Proteomes" id="UP000310374"/>
    </source>
</evidence>
<dbReference type="Proteomes" id="UP000310374">
    <property type="component" value="Unassembled WGS sequence"/>
</dbReference>
<name>A0AB74JFQ6_AURPU</name>
<gene>
    <name evidence="1" type="ORF">D6D12_09554</name>
</gene>
<proteinExistence type="predicted"/>
<protein>
    <submittedName>
        <fullName evidence="1">Uncharacterized protein</fullName>
    </submittedName>
</protein>
<organism evidence="1 2">
    <name type="scientific">Aureobasidium pullulans</name>
    <name type="common">Black yeast</name>
    <name type="synonym">Pullularia pullulans</name>
    <dbReference type="NCBI Taxonomy" id="5580"/>
    <lineage>
        <taxon>Eukaryota</taxon>
        <taxon>Fungi</taxon>
        <taxon>Dikarya</taxon>
        <taxon>Ascomycota</taxon>
        <taxon>Pezizomycotina</taxon>
        <taxon>Dothideomycetes</taxon>
        <taxon>Dothideomycetidae</taxon>
        <taxon>Dothideales</taxon>
        <taxon>Saccotheciaceae</taxon>
        <taxon>Aureobasidium</taxon>
    </lineage>
</organism>
<sequence>MASKNETVGSTDAQVRMGEVSVYFLLLIYHRANLRAVTTECENQSTDVRRNIVFGLILPRAKRGQLGFSIQDAGIASCVSGPRLAHVFLWYWFDDPCVKKARRGAESEEEHQGSDGSTLKRIPRCRPCPGVDVSLLAARRQGAEAVIESPEITQGLNRRDFYLRLEVSVSENSVVLSGLLVPSFRVLLNHVDAVTVGGADDTGWKVASRSVILPEMVTAMAMPDRGDLRSV</sequence>
<evidence type="ECO:0000313" key="1">
    <source>
        <dbReference type="EMBL" id="THX21997.1"/>
    </source>
</evidence>
<reference evidence="1 2" key="1">
    <citation type="submission" date="2018-10" db="EMBL/GenBank/DDBJ databases">
        <title>Fifty Aureobasidium pullulans genomes reveal a recombining polyextremotolerant generalist.</title>
        <authorList>
            <person name="Gostincar C."/>
            <person name="Turk M."/>
            <person name="Zajc J."/>
            <person name="Gunde-Cimerman N."/>
        </authorList>
    </citation>
    <scope>NUCLEOTIDE SEQUENCE [LARGE SCALE GENOMIC DNA]</scope>
    <source>
        <strain evidence="1 2">EXF-10081</strain>
    </source>
</reference>
<accession>A0AB74JFQ6</accession>